<dbReference type="PANTHER" id="PTHR11669:SF8">
    <property type="entry name" value="DNA POLYMERASE III SUBUNIT DELTA"/>
    <property type="match status" value="1"/>
</dbReference>
<dbReference type="RefSeq" id="WP_161763435.1">
    <property type="nucleotide sequence ID" value="NZ_JAAATX020000011.1"/>
</dbReference>
<name>A0ABS6J6D9_9RHOB</name>
<dbReference type="GO" id="GO:0003887">
    <property type="term" value="F:DNA-directed DNA polymerase activity"/>
    <property type="evidence" value="ECO:0007669"/>
    <property type="project" value="UniProtKB-EC"/>
</dbReference>
<reference evidence="2 3" key="1">
    <citation type="submission" date="2021-06" db="EMBL/GenBank/DDBJ databases">
        <title>Rhodobacteraceae bacterium strain HSP-20.</title>
        <authorList>
            <person name="Chen W.-M."/>
        </authorList>
    </citation>
    <scope>NUCLEOTIDE SEQUENCE [LARGE SCALE GENOMIC DNA]</scope>
    <source>
        <strain evidence="2 3">HSP-20</strain>
    </source>
</reference>
<dbReference type="InterPro" id="IPR027417">
    <property type="entry name" value="P-loop_NTPase"/>
</dbReference>
<keyword evidence="2" id="KW-0808">Transferase</keyword>
<feature type="compositionally biased region" description="Basic and acidic residues" evidence="1">
    <location>
        <begin position="11"/>
        <end position="25"/>
    </location>
</feature>
<organism evidence="2 3">
    <name type="scientific">Paragemmobacter amnigenus</name>
    <dbReference type="NCBI Taxonomy" id="2852097"/>
    <lineage>
        <taxon>Bacteria</taxon>
        <taxon>Pseudomonadati</taxon>
        <taxon>Pseudomonadota</taxon>
        <taxon>Alphaproteobacteria</taxon>
        <taxon>Rhodobacterales</taxon>
        <taxon>Paracoccaceae</taxon>
        <taxon>Paragemmobacter</taxon>
    </lineage>
</organism>
<evidence type="ECO:0000313" key="2">
    <source>
        <dbReference type="EMBL" id="MBU9699311.1"/>
    </source>
</evidence>
<dbReference type="Gene3D" id="3.40.50.300">
    <property type="entry name" value="P-loop containing nucleotide triphosphate hydrolases"/>
    <property type="match status" value="1"/>
</dbReference>
<dbReference type="SUPFAM" id="SSF52540">
    <property type="entry name" value="P-loop containing nucleoside triphosphate hydrolases"/>
    <property type="match status" value="1"/>
</dbReference>
<protein>
    <submittedName>
        <fullName evidence="2">DNA polymerase III subunit delta</fullName>
        <ecNumber evidence="2">2.7.7.7</ecNumber>
    </submittedName>
</protein>
<comment type="caution">
    <text evidence="2">The sequence shown here is derived from an EMBL/GenBank/DDBJ whole genome shotgun (WGS) entry which is preliminary data.</text>
</comment>
<evidence type="ECO:0000256" key="1">
    <source>
        <dbReference type="SAM" id="MobiDB-lite"/>
    </source>
</evidence>
<evidence type="ECO:0000313" key="3">
    <source>
        <dbReference type="Proteomes" id="UP000731907"/>
    </source>
</evidence>
<dbReference type="Pfam" id="PF13177">
    <property type="entry name" value="DNA_pol3_delta2"/>
    <property type="match status" value="1"/>
</dbReference>
<accession>A0ABS6J6D9</accession>
<sequence length="379" mass="40873">MAAALPEDIPEPDRIEGAPHPRETPRLFGHAGAEAEFLSAFTGGRMHHGWLVTGPRGVGKATLAWRLARFLLATPDADGGLFGAPEPPATLDIPEDDPTARRLRALAEPRLFLLRRAWDDEKKRLKSVITVDEVRRMKSFFSLSAADGGRRAAIIDDADEMNPNAANALLKLLEEPPAGATFFLISHQPFRLLPTIRSRCRELRLYPLPPDALAAALEQAGGETAPEDAQALAELAGGSVGEAFRLTNLDGLKLYAAITGLLSTLPRLDRPRLLALAETGAGRGAEEQFDLILTLLDLFLTRLARAAATRQLPPEAAKGEAQLITRLADHPHAARLWAEAAQSLSARARKGKAVNLDPAALLMDMVLKLEETAGTLAPR</sequence>
<dbReference type="InterPro" id="IPR050238">
    <property type="entry name" value="DNA_Rep/Repair_Clamp_Loader"/>
</dbReference>
<keyword evidence="2" id="KW-0548">Nucleotidyltransferase</keyword>
<gene>
    <name evidence="2" type="ORF">GU927_015800</name>
</gene>
<feature type="region of interest" description="Disordered" evidence="1">
    <location>
        <begin position="1"/>
        <end position="26"/>
    </location>
</feature>
<dbReference type="Proteomes" id="UP000731907">
    <property type="component" value="Unassembled WGS sequence"/>
</dbReference>
<dbReference type="PANTHER" id="PTHR11669">
    <property type="entry name" value="REPLICATION FACTOR C / DNA POLYMERASE III GAMMA-TAU SUBUNIT"/>
    <property type="match status" value="1"/>
</dbReference>
<dbReference type="EC" id="2.7.7.7" evidence="2"/>
<dbReference type="NCBIfam" id="NF005677">
    <property type="entry name" value="PRK07471.1"/>
    <property type="match status" value="1"/>
</dbReference>
<keyword evidence="3" id="KW-1185">Reference proteome</keyword>
<dbReference type="EMBL" id="JAAATX020000011">
    <property type="protein sequence ID" value="MBU9699311.1"/>
    <property type="molecule type" value="Genomic_DNA"/>
</dbReference>
<proteinExistence type="predicted"/>